<evidence type="ECO:0000256" key="1">
    <source>
        <dbReference type="SAM" id="MobiDB-lite"/>
    </source>
</evidence>
<feature type="compositionally biased region" description="Basic residues" evidence="1">
    <location>
        <begin position="160"/>
        <end position="170"/>
    </location>
</feature>
<gene>
    <name evidence="3" type="ORF">TEOVI_000275200</name>
</gene>
<evidence type="ECO:0000256" key="2">
    <source>
        <dbReference type="SAM" id="Phobius"/>
    </source>
</evidence>
<keyword evidence="2" id="KW-0472">Membrane</keyword>
<protein>
    <submittedName>
        <fullName evidence="3">Uncharacterized protein</fullName>
    </submittedName>
</protein>
<evidence type="ECO:0000313" key="4">
    <source>
        <dbReference type="Proteomes" id="UP000195570"/>
    </source>
</evidence>
<dbReference type="EMBL" id="CZPT02001585">
    <property type="protein sequence ID" value="SCU71172.1"/>
    <property type="molecule type" value="Genomic_DNA"/>
</dbReference>
<feature type="transmembrane region" description="Helical" evidence="2">
    <location>
        <begin position="85"/>
        <end position="108"/>
    </location>
</feature>
<dbReference type="VEuPathDB" id="TriTrypDB:TEOVI_000275200"/>
<evidence type="ECO:0000313" key="3">
    <source>
        <dbReference type="EMBL" id="SCU71172.1"/>
    </source>
</evidence>
<proteinExistence type="predicted"/>
<accession>A0A1G4IFR5</accession>
<dbReference type="Proteomes" id="UP000195570">
    <property type="component" value="Unassembled WGS sequence"/>
</dbReference>
<organism evidence="3 4">
    <name type="scientific">Trypanosoma equiperdum</name>
    <dbReference type="NCBI Taxonomy" id="5694"/>
    <lineage>
        <taxon>Eukaryota</taxon>
        <taxon>Discoba</taxon>
        <taxon>Euglenozoa</taxon>
        <taxon>Kinetoplastea</taxon>
        <taxon>Metakinetoplastina</taxon>
        <taxon>Trypanosomatida</taxon>
        <taxon>Trypanosomatidae</taxon>
        <taxon>Trypanosoma</taxon>
    </lineage>
</organism>
<name>A0A1G4IFR5_TRYEQ</name>
<feature type="compositionally biased region" description="Polar residues" evidence="1">
    <location>
        <begin position="145"/>
        <end position="159"/>
    </location>
</feature>
<feature type="region of interest" description="Disordered" evidence="1">
    <location>
        <begin position="137"/>
        <end position="184"/>
    </location>
</feature>
<dbReference type="GeneID" id="92376692"/>
<keyword evidence="2" id="KW-1133">Transmembrane helix</keyword>
<keyword evidence="4" id="KW-1185">Reference proteome</keyword>
<dbReference type="AlphaFoldDB" id="A0A1G4IFR5"/>
<sequence length="184" mass="19345">MSHPDGSGKAGSSITHAMALHMISKASLLAGHSTQQQNNGSGSVGNFSDTLSNISGFAASAADNSVRNGATVAASVGNHERHGPVWIALLIWLSFILVVIFIIARFVLWCLSSRRAARAGYNEIWDGVGYSGNRSAMAATDGGAPSSTRTSVVGNASRQQFRHSRQKAARRSYGTENPSAEVEV</sequence>
<dbReference type="RefSeq" id="XP_067081878.1">
    <property type="nucleotide sequence ID" value="XM_067225777.1"/>
</dbReference>
<comment type="caution">
    <text evidence="3">The sequence shown here is derived from an EMBL/GenBank/DDBJ whole genome shotgun (WGS) entry which is preliminary data.</text>
</comment>
<keyword evidence="2" id="KW-0812">Transmembrane</keyword>
<reference evidence="3" key="1">
    <citation type="submission" date="2016-09" db="EMBL/GenBank/DDBJ databases">
        <authorList>
            <person name="Hebert L."/>
            <person name="Moumen B."/>
        </authorList>
    </citation>
    <scope>NUCLEOTIDE SEQUENCE [LARGE SCALE GENOMIC DNA]</scope>
    <source>
        <strain evidence="3">OVI</strain>
    </source>
</reference>